<evidence type="ECO:0000256" key="3">
    <source>
        <dbReference type="ARBA" id="ARBA00022598"/>
    </source>
</evidence>
<dbReference type="NCBIfam" id="NF004679">
    <property type="entry name" value="PRK06019.1-5"/>
    <property type="match status" value="1"/>
</dbReference>
<feature type="binding site" evidence="8">
    <location>
        <begin position="155"/>
        <end position="161"/>
    </location>
    <ligand>
        <name>ATP</name>
        <dbReference type="ChEBI" id="CHEBI:30616"/>
    </ligand>
</feature>
<feature type="binding site" evidence="8">
    <location>
        <position position="193"/>
    </location>
    <ligand>
        <name>ATP</name>
        <dbReference type="ChEBI" id="CHEBI:30616"/>
    </ligand>
</feature>
<dbReference type="InterPro" id="IPR016185">
    <property type="entry name" value="PreATP-grasp_dom_sf"/>
</dbReference>
<dbReference type="SUPFAM" id="SSF56059">
    <property type="entry name" value="Glutathione synthetase ATP-binding domain-like"/>
    <property type="match status" value="1"/>
</dbReference>
<reference evidence="10" key="1">
    <citation type="submission" date="2023-04" db="EMBL/GenBank/DDBJ databases">
        <title>Novel strain of Lactilactobacillus sakei and use thereof.</title>
        <authorList>
            <person name="Kim S.Y."/>
        </authorList>
    </citation>
    <scope>NUCLEOTIDE SEQUENCE</scope>
    <source>
        <strain evidence="10">HUP1</strain>
    </source>
</reference>
<dbReference type="NCBIfam" id="NF004676">
    <property type="entry name" value="PRK06019.1-2"/>
    <property type="match status" value="1"/>
</dbReference>
<dbReference type="Proteomes" id="UP001179858">
    <property type="component" value="Chromosome"/>
</dbReference>
<comment type="subunit">
    <text evidence="8 9">Homodimer.</text>
</comment>
<feature type="binding site" evidence="8">
    <location>
        <begin position="185"/>
        <end position="188"/>
    </location>
    <ligand>
        <name>ATP</name>
        <dbReference type="ChEBI" id="CHEBI:30616"/>
    </ligand>
</feature>
<evidence type="ECO:0000256" key="7">
    <source>
        <dbReference type="ARBA" id="ARBA00023211"/>
    </source>
</evidence>
<dbReference type="Gene3D" id="3.30.1490.20">
    <property type="entry name" value="ATP-grasp fold, A domain"/>
    <property type="match status" value="1"/>
</dbReference>
<keyword evidence="5 8" id="KW-0658">Purine biosynthesis</keyword>
<comment type="catalytic activity">
    <reaction evidence="8 9">
        <text>5-amino-1-(5-phospho-beta-D-ribosyl)imidazole + hydrogencarbonate + ATP = 5-carboxyamino-1-(5-phospho-D-ribosyl)imidazole + ADP + phosphate + 2 H(+)</text>
        <dbReference type="Rhea" id="RHEA:19317"/>
        <dbReference type="ChEBI" id="CHEBI:15378"/>
        <dbReference type="ChEBI" id="CHEBI:17544"/>
        <dbReference type="ChEBI" id="CHEBI:30616"/>
        <dbReference type="ChEBI" id="CHEBI:43474"/>
        <dbReference type="ChEBI" id="CHEBI:58730"/>
        <dbReference type="ChEBI" id="CHEBI:137981"/>
        <dbReference type="ChEBI" id="CHEBI:456216"/>
        <dbReference type="EC" id="6.3.4.18"/>
    </reaction>
</comment>
<dbReference type="FunFam" id="3.30.1490.20:FF:000015">
    <property type="entry name" value="N5-carboxyaminoimidazole ribonucleotide synthase"/>
    <property type="match status" value="1"/>
</dbReference>
<dbReference type="AlphaFoldDB" id="A0A9N7IZ79"/>
<dbReference type="PROSITE" id="PS50975">
    <property type="entry name" value="ATP_GRASP"/>
    <property type="match status" value="1"/>
</dbReference>
<evidence type="ECO:0000313" key="11">
    <source>
        <dbReference type="Proteomes" id="UP001179858"/>
    </source>
</evidence>
<evidence type="ECO:0000256" key="6">
    <source>
        <dbReference type="ARBA" id="ARBA00022840"/>
    </source>
</evidence>
<dbReference type="InterPro" id="IPR013815">
    <property type="entry name" value="ATP_grasp_subdomain_1"/>
</dbReference>
<dbReference type="InterPro" id="IPR005875">
    <property type="entry name" value="PurK"/>
</dbReference>
<dbReference type="NCBIfam" id="TIGR01161">
    <property type="entry name" value="purK"/>
    <property type="match status" value="1"/>
</dbReference>
<dbReference type="Gene3D" id="3.40.50.20">
    <property type="match status" value="1"/>
</dbReference>
<evidence type="ECO:0000256" key="1">
    <source>
        <dbReference type="ARBA" id="ARBA00001936"/>
    </source>
</evidence>
<dbReference type="GO" id="GO:0005524">
    <property type="term" value="F:ATP binding"/>
    <property type="evidence" value="ECO:0007669"/>
    <property type="project" value="UniProtKB-UniRule"/>
</dbReference>
<dbReference type="SUPFAM" id="SSF51246">
    <property type="entry name" value="Rudiment single hybrid motif"/>
    <property type="match status" value="1"/>
</dbReference>
<dbReference type="NCBIfam" id="NF004675">
    <property type="entry name" value="PRK06019.1-1"/>
    <property type="match status" value="1"/>
</dbReference>
<keyword evidence="3 8" id="KW-0436">Ligase</keyword>
<dbReference type="InterPro" id="IPR011054">
    <property type="entry name" value="Rudment_hybrid_motif"/>
</dbReference>
<dbReference type="SUPFAM" id="SSF52440">
    <property type="entry name" value="PreATP-grasp domain"/>
    <property type="match status" value="1"/>
</dbReference>
<evidence type="ECO:0000256" key="8">
    <source>
        <dbReference type="HAMAP-Rule" id="MF_01928"/>
    </source>
</evidence>
<dbReference type="HAMAP" id="MF_01928">
    <property type="entry name" value="PurK"/>
    <property type="match status" value="1"/>
</dbReference>
<evidence type="ECO:0000256" key="5">
    <source>
        <dbReference type="ARBA" id="ARBA00022755"/>
    </source>
</evidence>
<dbReference type="PANTHER" id="PTHR11609:SF5">
    <property type="entry name" value="PHOSPHORIBOSYLAMINOIMIDAZOLE CARBOXYLASE"/>
    <property type="match status" value="1"/>
</dbReference>
<sequence length="383" mass="42058">MTNLTKQVLPGQVIGIIGGGQLGQMMTLAAKSMGFKVIVLDPQVDCPAGQVADDQIVAAYDDENQIIELAKRSDVVTYEFENVDATTIEKAQQLTQIPQGTKALRIAQDRVLEKQFLATEKLPHAAFKVVTSISELTKAVAEIGLPCLLKTARGGYDGKGQLVLRRASDIEAARALLDFGVCVLEEMVTFDQEISVMISQNWAGQQALFPVIENQHRHNILHISICPARVPAAVVQEAKKIAQKIATEIELVGTLGVEFFVTPTGQLFVNEIAPRPHNSGHLTIEACDLSQFMAHIRGICNWPLQTPRLWQSAVMVNVLGQDVPGALAKSCQSIDWSYHDYGKAECKENRKMGHITLLTDDLNKTLSEIEATQIWALPKEQTK</sequence>
<dbReference type="Pfam" id="PF17769">
    <property type="entry name" value="PurK_C"/>
    <property type="match status" value="1"/>
</dbReference>
<dbReference type="FunFam" id="3.40.50.20:FF:000016">
    <property type="entry name" value="N5-carboxyaminoimidazole ribonucleotide synthase"/>
    <property type="match status" value="1"/>
</dbReference>
<dbReference type="Gene3D" id="3.30.470.20">
    <property type="entry name" value="ATP-grasp fold, B domain"/>
    <property type="match status" value="1"/>
</dbReference>
<keyword evidence="6 8" id="KW-0067">ATP-binding</keyword>
<evidence type="ECO:0000313" key="10">
    <source>
        <dbReference type="EMBL" id="WGI19827.1"/>
    </source>
</evidence>
<dbReference type="PANTHER" id="PTHR11609">
    <property type="entry name" value="PURINE BIOSYNTHESIS PROTEIN 6/7, PUR6/7"/>
    <property type="match status" value="1"/>
</dbReference>
<gene>
    <name evidence="8 9 10" type="primary">purK</name>
    <name evidence="10" type="ORF">QBD03_03720</name>
</gene>
<evidence type="ECO:0000256" key="2">
    <source>
        <dbReference type="ARBA" id="ARBA00001946"/>
    </source>
</evidence>
<dbReference type="InterPro" id="IPR003135">
    <property type="entry name" value="ATP-grasp_carboxylate-amine"/>
</dbReference>
<feature type="binding site" evidence="8">
    <location>
        <position position="110"/>
    </location>
    <ligand>
        <name>ATP</name>
        <dbReference type="ChEBI" id="CHEBI:30616"/>
    </ligand>
</feature>
<dbReference type="EC" id="6.3.4.18" evidence="8 9"/>
<comment type="pathway">
    <text evidence="8 9">Purine metabolism; IMP biosynthesis via de novo pathway; 5-amino-1-(5-phospho-D-ribosyl)imidazole-4-carboxylate from 5-amino-1-(5-phospho-D-ribosyl)imidazole (N5-CAIR route): step 1/2.</text>
</comment>
<comment type="cofactor">
    <cofactor evidence="2">
        <name>Mg(2+)</name>
        <dbReference type="ChEBI" id="CHEBI:18420"/>
    </cofactor>
</comment>
<organism evidence="10 11">
    <name type="scientific">Latilactobacillus sakei</name>
    <name type="common">Lactobacillus sakei</name>
    <dbReference type="NCBI Taxonomy" id="1599"/>
    <lineage>
        <taxon>Bacteria</taxon>
        <taxon>Bacillati</taxon>
        <taxon>Bacillota</taxon>
        <taxon>Bacilli</taxon>
        <taxon>Lactobacillales</taxon>
        <taxon>Lactobacillaceae</taxon>
        <taxon>Latilactobacillus</taxon>
    </lineage>
</organism>
<dbReference type="Pfam" id="PF02222">
    <property type="entry name" value="ATP-grasp"/>
    <property type="match status" value="1"/>
</dbReference>
<feature type="binding site" evidence="8">
    <location>
        <position position="216"/>
    </location>
    <ligand>
        <name>ATP</name>
        <dbReference type="ChEBI" id="CHEBI:30616"/>
    </ligand>
</feature>
<dbReference type="GO" id="GO:0006189">
    <property type="term" value="P:'de novo' IMP biosynthetic process"/>
    <property type="evidence" value="ECO:0007669"/>
    <property type="project" value="UniProtKB-UniRule"/>
</dbReference>
<accession>A0A9N7IZ79</accession>
<dbReference type="GeneID" id="57133509"/>
<protein>
    <recommendedName>
        <fullName evidence="8 9">N5-carboxyaminoimidazole ribonucleotide synthase</fullName>
        <shortName evidence="8 9">N5-CAIR synthase</shortName>
        <ecNumber evidence="8 9">6.3.4.18</ecNumber>
    </recommendedName>
    <alternativeName>
        <fullName evidence="8 9">5-(carboxyamino)imidazole ribonucleotide synthetase</fullName>
    </alternativeName>
</protein>
<dbReference type="EMBL" id="CP122959">
    <property type="protein sequence ID" value="WGI19827.1"/>
    <property type="molecule type" value="Genomic_DNA"/>
</dbReference>
<name>A0A9N7IZ79_LATSK</name>
<proteinExistence type="inferred from homology"/>
<feature type="binding site" evidence="8">
    <location>
        <position position="150"/>
    </location>
    <ligand>
        <name>ATP</name>
        <dbReference type="ChEBI" id="CHEBI:30616"/>
    </ligand>
</feature>
<dbReference type="GO" id="GO:0004638">
    <property type="term" value="F:phosphoribosylaminoimidazole carboxylase activity"/>
    <property type="evidence" value="ECO:0007669"/>
    <property type="project" value="InterPro"/>
</dbReference>
<evidence type="ECO:0000256" key="4">
    <source>
        <dbReference type="ARBA" id="ARBA00022741"/>
    </source>
</evidence>
<comment type="function">
    <text evidence="9">Catalyzes the ATP-dependent conversion of 5-aminoimidazole ribonucleotide (AIR) and HCO(3)- to N5-carboxyaminoimidazole ribonucleotide (N5-CAIR).</text>
</comment>
<comment type="similarity">
    <text evidence="8 9">Belongs to the PurK/PurT family.</text>
</comment>
<comment type="cofactor">
    <cofactor evidence="1">
        <name>Mn(2+)</name>
        <dbReference type="ChEBI" id="CHEBI:29035"/>
    </cofactor>
</comment>
<dbReference type="GO" id="GO:0034028">
    <property type="term" value="F:5-(carboxyamino)imidazole ribonucleotide synthase activity"/>
    <property type="evidence" value="ECO:0007669"/>
    <property type="project" value="UniProtKB-UniRule"/>
</dbReference>
<dbReference type="InterPro" id="IPR011761">
    <property type="entry name" value="ATP-grasp"/>
</dbReference>
<evidence type="ECO:0000256" key="9">
    <source>
        <dbReference type="RuleBase" id="RU361200"/>
    </source>
</evidence>
<keyword evidence="7" id="KW-0464">Manganese</keyword>
<comment type="function">
    <text evidence="8">Catalyzes the ATP-dependent conversion of 5-aminoimidazole ribonucleotide (AIR) and HCO(3)(-) to N5-carboxyaminoimidazole ribonucleotide (N5-CAIR).</text>
</comment>
<dbReference type="InterPro" id="IPR040686">
    <property type="entry name" value="PurK_C"/>
</dbReference>
<dbReference type="GO" id="GO:0046872">
    <property type="term" value="F:metal ion binding"/>
    <property type="evidence" value="ECO:0007669"/>
    <property type="project" value="InterPro"/>
</dbReference>
<keyword evidence="4 8" id="KW-0547">Nucleotide-binding</keyword>
<dbReference type="InterPro" id="IPR054350">
    <property type="entry name" value="PurT/PurK_preATP-grasp"/>
</dbReference>
<dbReference type="GO" id="GO:0005829">
    <property type="term" value="C:cytosol"/>
    <property type="evidence" value="ECO:0007669"/>
    <property type="project" value="TreeGrafter"/>
</dbReference>
<dbReference type="Pfam" id="PF22660">
    <property type="entry name" value="RS_preATP-grasp-like"/>
    <property type="match status" value="1"/>
</dbReference>
<dbReference type="RefSeq" id="WP_035146565.1">
    <property type="nucleotide sequence ID" value="NZ_CM125432.1"/>
</dbReference>
<feature type="binding site" evidence="8">
    <location>
        <begin position="270"/>
        <end position="271"/>
    </location>
    <ligand>
        <name>ATP</name>
        <dbReference type="ChEBI" id="CHEBI:30616"/>
    </ligand>
</feature>